<feature type="region of interest" description="Disordered" evidence="1">
    <location>
        <begin position="21"/>
        <end position="45"/>
    </location>
</feature>
<name>A0A8J7UUY9_9BACT</name>
<gene>
    <name evidence="2" type="ORF">NATSA_04755</name>
</gene>
<comment type="caution">
    <text evidence="2">The sequence shown here is derived from an EMBL/GenBank/DDBJ whole genome shotgun (WGS) entry which is preliminary data.</text>
</comment>
<dbReference type="AlphaFoldDB" id="A0A8J7UUY9"/>
<sequence length="146" mass="16719">MDELLRHIDKINSISSDILTHVSTSDNQPDAERIGKEIAGEEQDAGISDFDKLEKMLADRREQIDAMQNSIDNLEPSFVRNLSDSDRSALNHRFNEFKKIHEQTESVLNEKMEGQKEQLGGASNLRKAEEKYHILGEPDISYFSER</sequence>
<proteinExistence type="predicted"/>
<feature type="compositionally biased region" description="Basic and acidic residues" evidence="1">
    <location>
        <begin position="30"/>
        <end position="39"/>
    </location>
</feature>
<organism evidence="2 3">
    <name type="scientific">Natronogracilivirga saccharolytica</name>
    <dbReference type="NCBI Taxonomy" id="2812953"/>
    <lineage>
        <taxon>Bacteria</taxon>
        <taxon>Pseudomonadati</taxon>
        <taxon>Balneolota</taxon>
        <taxon>Balneolia</taxon>
        <taxon>Balneolales</taxon>
        <taxon>Cyclonatronaceae</taxon>
        <taxon>Natronogracilivirga</taxon>
    </lineage>
</organism>
<dbReference type="EMBL" id="JAFIDN010000003">
    <property type="protein sequence ID" value="MBP3191971.1"/>
    <property type="molecule type" value="Genomic_DNA"/>
</dbReference>
<dbReference type="RefSeq" id="WP_210510871.1">
    <property type="nucleotide sequence ID" value="NZ_JAFIDN010000003.1"/>
</dbReference>
<protein>
    <submittedName>
        <fullName evidence="2">Uncharacterized protein</fullName>
    </submittedName>
</protein>
<evidence type="ECO:0000313" key="2">
    <source>
        <dbReference type="EMBL" id="MBP3191971.1"/>
    </source>
</evidence>
<dbReference type="Proteomes" id="UP000673975">
    <property type="component" value="Unassembled WGS sequence"/>
</dbReference>
<feature type="region of interest" description="Disordered" evidence="1">
    <location>
        <begin position="109"/>
        <end position="130"/>
    </location>
</feature>
<evidence type="ECO:0000313" key="3">
    <source>
        <dbReference type="Proteomes" id="UP000673975"/>
    </source>
</evidence>
<keyword evidence="3" id="KW-1185">Reference proteome</keyword>
<evidence type="ECO:0000256" key="1">
    <source>
        <dbReference type="SAM" id="MobiDB-lite"/>
    </source>
</evidence>
<accession>A0A8J7UUY9</accession>
<reference evidence="2" key="1">
    <citation type="submission" date="2021-02" db="EMBL/GenBank/DDBJ databases">
        <title>Natronogracilivirga saccharolytica gen. nov. sp. nov. a new anaerobic, haloalkiliphilic carbohydrate-fermenting bacterium from soda lake and proposing of Cyclonatronumiaceae fam. nov. in the phylum Balneolaeota.</title>
        <authorList>
            <person name="Zhilina T.N."/>
            <person name="Sorokin D.Y."/>
            <person name="Zavarzina D.G."/>
            <person name="Toshchakov S.V."/>
            <person name="Kublanov I.V."/>
        </authorList>
    </citation>
    <scope>NUCLEOTIDE SEQUENCE</scope>
    <source>
        <strain evidence="2">Z-1702</strain>
    </source>
</reference>